<dbReference type="Proteomes" id="UP000285860">
    <property type="component" value="Unassembled WGS sequence"/>
</dbReference>
<dbReference type="InterPro" id="IPR038305">
    <property type="entry name" value="HeLo_sf"/>
</dbReference>
<proteinExistence type="predicted"/>
<dbReference type="PANTHER" id="PTHR37542:SF3">
    <property type="entry name" value="PRION-INHIBITION AND PROPAGATION HELO DOMAIN-CONTAINING PROTEIN"/>
    <property type="match status" value="1"/>
</dbReference>
<gene>
    <name evidence="3" type="ORF">BFJ68_g16273</name>
</gene>
<dbReference type="EMBL" id="MRCY01000241">
    <property type="protein sequence ID" value="RKK91132.1"/>
    <property type="molecule type" value="Genomic_DNA"/>
</dbReference>
<dbReference type="Gene3D" id="1.20.120.1020">
    <property type="entry name" value="Prion-inhibition and propagation, HeLo domain"/>
    <property type="match status" value="1"/>
</dbReference>
<sequence length="698" mass="79545">MEVAGLVIGIVGLYSACQSCYDLYSKAKDSAKEASLAANELEIHKSILKSWASYWEFNPHLVRAEESEEERKIIGKKMEQYIERYPEKAIGIVRALKCIGDALSDRKKLLDIYGLEVNLDDVDIVEEIIPSEQRMLIWKQLKADVGRRTQSFRSRMAMSRKFAWALRDGEKFEKLIGELKKHNDSLYRLSPEGAFEILQLGLVLDYLPRQDDTTLFQWKQRLSSLREKSKDASGQGSGDPANTKDNSEIGVEREDMGQESVSVSPSQQGVQVLADLADIRVKAAENTQLKSLSREQESKMLSFRPDDLKMGPCGMAVWSVGRETVFIEQHSYKSDNYELSRQIRANIFKLGRLLQLSVCTKRLHMLQLLGMVEFLNTEAIGLVYRLPNSLGKHKMGFPIDDMNIRKPRAALVKREEDPEPNLGWRFDLARKLVQNVLFLHASGWLHKNIRLEELYFFPKSNTCLSREWDGMDFDRPFLLGYKYARPDDVQTPQQEPHDDKANFPRSSSHGGGTPELPTNSDSHKEPTSPVAHGPKKDGNEVSNSEESAVDENVQLPVDSSLDSGRNGREDDRYETRFQEYIRLDEKHHPSKRKEPKRLYCHAFDMYALGIALLEIGLWMPISHVLPSGRLYYEDEDPFETRRMLIRSASRNLPFLCGALYTRVTVMCLSVDPEDSGTGLEEQRALCTKVAIDLAQCQA</sequence>
<evidence type="ECO:0000313" key="4">
    <source>
        <dbReference type="Proteomes" id="UP000285860"/>
    </source>
</evidence>
<organism evidence="3 4">
    <name type="scientific">Fusarium oxysporum</name>
    <name type="common">Fusarium vascular wilt</name>
    <dbReference type="NCBI Taxonomy" id="5507"/>
    <lineage>
        <taxon>Eukaryota</taxon>
        <taxon>Fungi</taxon>
        <taxon>Dikarya</taxon>
        <taxon>Ascomycota</taxon>
        <taxon>Pezizomycotina</taxon>
        <taxon>Sordariomycetes</taxon>
        <taxon>Hypocreomycetidae</taxon>
        <taxon>Hypocreales</taxon>
        <taxon>Nectriaceae</taxon>
        <taxon>Fusarium</taxon>
        <taxon>Fusarium oxysporum species complex</taxon>
    </lineage>
</organism>
<dbReference type="PANTHER" id="PTHR37542">
    <property type="entry name" value="HELO DOMAIN-CONTAINING PROTEIN-RELATED"/>
    <property type="match status" value="1"/>
</dbReference>
<accession>A0A420PF63</accession>
<dbReference type="InterPro" id="IPR029498">
    <property type="entry name" value="HeLo_dom"/>
</dbReference>
<protein>
    <recommendedName>
        <fullName evidence="2">Prion-inhibition and propagation HeLo domain-containing protein</fullName>
    </recommendedName>
</protein>
<feature type="region of interest" description="Disordered" evidence="1">
    <location>
        <begin position="227"/>
        <end position="247"/>
    </location>
</feature>
<reference evidence="3 4" key="1">
    <citation type="journal article" date="2018" name="Sci. Rep.">
        <title>Characterisation of pathogen-specific regions and novel effector candidates in Fusarium oxysporum f. sp. cepae.</title>
        <authorList>
            <person name="Armitage A.D."/>
            <person name="Taylor A."/>
            <person name="Sobczyk M.K."/>
            <person name="Baxter L."/>
            <person name="Greenfield B.P."/>
            <person name="Bates H.J."/>
            <person name="Wilson F."/>
            <person name="Jackson A.C."/>
            <person name="Ott S."/>
            <person name="Harrison R.J."/>
            <person name="Clarkson J.P."/>
        </authorList>
    </citation>
    <scope>NUCLEOTIDE SEQUENCE [LARGE SCALE GENOMIC DNA]</scope>
    <source>
        <strain evidence="3 4">Fo_A28</strain>
    </source>
</reference>
<dbReference type="Pfam" id="PF14479">
    <property type="entry name" value="HeLo"/>
    <property type="match status" value="1"/>
</dbReference>
<evidence type="ECO:0000259" key="2">
    <source>
        <dbReference type="Pfam" id="PF14479"/>
    </source>
</evidence>
<feature type="region of interest" description="Disordered" evidence="1">
    <location>
        <begin position="487"/>
        <end position="573"/>
    </location>
</feature>
<evidence type="ECO:0000313" key="3">
    <source>
        <dbReference type="EMBL" id="RKK91132.1"/>
    </source>
</evidence>
<feature type="domain" description="Prion-inhibition and propagation HeLo" evidence="2">
    <location>
        <begin position="5"/>
        <end position="192"/>
    </location>
</feature>
<comment type="caution">
    <text evidence="3">The sequence shown here is derived from an EMBL/GenBank/DDBJ whole genome shotgun (WGS) entry which is preliminary data.</text>
</comment>
<name>A0A420PF63_FUSOX</name>
<dbReference type="AlphaFoldDB" id="A0A420PF63"/>
<evidence type="ECO:0000256" key="1">
    <source>
        <dbReference type="SAM" id="MobiDB-lite"/>
    </source>
</evidence>